<dbReference type="CDD" id="cd02165">
    <property type="entry name" value="NMNAT"/>
    <property type="match status" value="1"/>
</dbReference>
<dbReference type="Gene3D" id="3.40.50.620">
    <property type="entry name" value="HUPs"/>
    <property type="match status" value="1"/>
</dbReference>
<organism evidence="12 13">
    <name type="scientific">Salipaludibacillus aurantiacus</name>
    <dbReference type="NCBI Taxonomy" id="1601833"/>
    <lineage>
        <taxon>Bacteria</taxon>
        <taxon>Bacillati</taxon>
        <taxon>Bacillota</taxon>
        <taxon>Bacilli</taxon>
        <taxon>Bacillales</taxon>
        <taxon>Bacillaceae</taxon>
    </lineage>
</organism>
<evidence type="ECO:0000256" key="5">
    <source>
        <dbReference type="ARBA" id="ARBA00022695"/>
    </source>
</evidence>
<keyword evidence="7 10" id="KW-0067">ATP-binding</keyword>
<evidence type="ECO:0000313" key="12">
    <source>
        <dbReference type="EMBL" id="SER71304.1"/>
    </source>
</evidence>
<dbReference type="OrthoDB" id="5295945at2"/>
<dbReference type="GO" id="GO:0004515">
    <property type="term" value="F:nicotinate-nucleotide adenylyltransferase activity"/>
    <property type="evidence" value="ECO:0007669"/>
    <property type="project" value="UniProtKB-UniRule"/>
</dbReference>
<evidence type="ECO:0000256" key="10">
    <source>
        <dbReference type="HAMAP-Rule" id="MF_00244"/>
    </source>
</evidence>
<dbReference type="EMBL" id="FOGT01000003">
    <property type="protein sequence ID" value="SER71304.1"/>
    <property type="molecule type" value="Genomic_DNA"/>
</dbReference>
<dbReference type="STRING" id="1601833.SAMN05518684_103119"/>
<gene>
    <name evidence="10" type="primary">nadD</name>
    <name evidence="12" type="ORF">SAMN05518684_103119</name>
</gene>
<dbReference type="NCBIfam" id="NF000841">
    <property type="entry name" value="PRK00071.1-4"/>
    <property type="match status" value="1"/>
</dbReference>
<evidence type="ECO:0000256" key="4">
    <source>
        <dbReference type="ARBA" id="ARBA00022679"/>
    </source>
</evidence>
<dbReference type="PANTHER" id="PTHR39321">
    <property type="entry name" value="NICOTINATE-NUCLEOTIDE ADENYLYLTRANSFERASE-RELATED"/>
    <property type="match status" value="1"/>
</dbReference>
<dbReference type="RefSeq" id="WP_093047896.1">
    <property type="nucleotide sequence ID" value="NZ_FOGT01000003.1"/>
</dbReference>
<comment type="pathway">
    <text evidence="2 10">Cofactor biosynthesis; NAD(+) biosynthesis; deamido-NAD(+) from nicotinate D-ribonucleotide: step 1/1.</text>
</comment>
<keyword evidence="5 10" id="KW-0548">Nucleotidyltransferase</keyword>
<dbReference type="InterPro" id="IPR014729">
    <property type="entry name" value="Rossmann-like_a/b/a_fold"/>
</dbReference>
<dbReference type="NCBIfam" id="TIGR00482">
    <property type="entry name" value="nicotinate (nicotinamide) nucleotide adenylyltransferase"/>
    <property type="match status" value="1"/>
</dbReference>
<evidence type="ECO:0000256" key="8">
    <source>
        <dbReference type="ARBA" id="ARBA00023027"/>
    </source>
</evidence>
<dbReference type="AlphaFoldDB" id="A0A1H9RF77"/>
<dbReference type="EC" id="2.7.7.18" evidence="10"/>
<comment type="catalytic activity">
    <reaction evidence="9 10">
        <text>nicotinate beta-D-ribonucleotide + ATP + H(+) = deamido-NAD(+) + diphosphate</text>
        <dbReference type="Rhea" id="RHEA:22860"/>
        <dbReference type="ChEBI" id="CHEBI:15378"/>
        <dbReference type="ChEBI" id="CHEBI:30616"/>
        <dbReference type="ChEBI" id="CHEBI:33019"/>
        <dbReference type="ChEBI" id="CHEBI:57502"/>
        <dbReference type="ChEBI" id="CHEBI:58437"/>
        <dbReference type="EC" id="2.7.7.18"/>
    </reaction>
</comment>
<dbReference type="NCBIfam" id="NF000840">
    <property type="entry name" value="PRK00071.1-3"/>
    <property type="match status" value="1"/>
</dbReference>
<accession>A0A1H9RF77</accession>
<keyword evidence="13" id="KW-1185">Reference proteome</keyword>
<keyword evidence="3 10" id="KW-0662">Pyridine nucleotide biosynthesis</keyword>
<evidence type="ECO:0000256" key="9">
    <source>
        <dbReference type="ARBA" id="ARBA00048721"/>
    </source>
</evidence>
<evidence type="ECO:0000256" key="7">
    <source>
        <dbReference type="ARBA" id="ARBA00022840"/>
    </source>
</evidence>
<protein>
    <recommendedName>
        <fullName evidence="10">Probable nicotinate-nucleotide adenylyltransferase</fullName>
        <ecNumber evidence="10">2.7.7.18</ecNumber>
    </recommendedName>
    <alternativeName>
        <fullName evidence="10">Deamido-NAD(+) diphosphorylase</fullName>
    </alternativeName>
    <alternativeName>
        <fullName evidence="10">Deamido-NAD(+) pyrophosphorylase</fullName>
    </alternativeName>
    <alternativeName>
        <fullName evidence="10">Nicotinate mononucleotide adenylyltransferase</fullName>
        <shortName evidence="10">NaMN adenylyltransferase</shortName>
    </alternativeName>
</protein>
<dbReference type="Proteomes" id="UP000198571">
    <property type="component" value="Unassembled WGS sequence"/>
</dbReference>
<dbReference type="Pfam" id="PF01467">
    <property type="entry name" value="CTP_transf_like"/>
    <property type="match status" value="1"/>
</dbReference>
<evidence type="ECO:0000256" key="2">
    <source>
        <dbReference type="ARBA" id="ARBA00005019"/>
    </source>
</evidence>
<dbReference type="SUPFAM" id="SSF52374">
    <property type="entry name" value="Nucleotidylyl transferase"/>
    <property type="match status" value="1"/>
</dbReference>
<evidence type="ECO:0000256" key="3">
    <source>
        <dbReference type="ARBA" id="ARBA00022642"/>
    </source>
</evidence>
<evidence type="ECO:0000256" key="1">
    <source>
        <dbReference type="ARBA" id="ARBA00002324"/>
    </source>
</evidence>
<dbReference type="HAMAP" id="MF_00244">
    <property type="entry name" value="NaMN_adenylyltr"/>
    <property type="match status" value="1"/>
</dbReference>
<dbReference type="PANTHER" id="PTHR39321:SF3">
    <property type="entry name" value="PHOSPHOPANTETHEINE ADENYLYLTRANSFERASE"/>
    <property type="match status" value="1"/>
</dbReference>
<dbReference type="GO" id="GO:0009435">
    <property type="term" value="P:NAD+ biosynthetic process"/>
    <property type="evidence" value="ECO:0007669"/>
    <property type="project" value="UniProtKB-UniRule"/>
</dbReference>
<dbReference type="UniPathway" id="UPA00253">
    <property type="reaction ID" value="UER00332"/>
</dbReference>
<reference evidence="13" key="1">
    <citation type="submission" date="2016-10" db="EMBL/GenBank/DDBJ databases">
        <authorList>
            <person name="Varghese N."/>
            <person name="Submissions S."/>
        </authorList>
    </citation>
    <scope>NUCLEOTIDE SEQUENCE [LARGE SCALE GENOMIC DNA]</scope>
    <source>
        <strain evidence="13">S9</strain>
    </source>
</reference>
<keyword evidence="4 10" id="KW-0808">Transferase</keyword>
<dbReference type="InterPro" id="IPR005248">
    <property type="entry name" value="NadD/NMNAT"/>
</dbReference>
<sequence length="191" mass="22119">MKKVGLLGGTFDPPHLGHLIMAEEARLNKKLDEIWWLPNHIPPHKKLASGISDQDRIKLVDKVTELHPAYRLCTLEMDRSGPSYTVDTVRLLQKEYANLQFHFIMGGDSLNNFHKWYKYDQLKEMIPFIVISRPGFLISDAETPSRMTVLDDVSVELSSTYIRKTLKEGSVNRFVLPEGVYEYIKENHLYE</sequence>
<dbReference type="GO" id="GO:0005524">
    <property type="term" value="F:ATP binding"/>
    <property type="evidence" value="ECO:0007669"/>
    <property type="project" value="UniProtKB-KW"/>
</dbReference>
<comment type="similarity">
    <text evidence="10">Belongs to the NadD family.</text>
</comment>
<dbReference type="InterPro" id="IPR004821">
    <property type="entry name" value="Cyt_trans-like"/>
</dbReference>
<evidence type="ECO:0000256" key="6">
    <source>
        <dbReference type="ARBA" id="ARBA00022741"/>
    </source>
</evidence>
<evidence type="ECO:0000313" key="13">
    <source>
        <dbReference type="Proteomes" id="UP000198571"/>
    </source>
</evidence>
<proteinExistence type="inferred from homology"/>
<dbReference type="NCBIfam" id="TIGR00125">
    <property type="entry name" value="cyt_tran_rel"/>
    <property type="match status" value="1"/>
</dbReference>
<keyword evidence="6 10" id="KW-0547">Nucleotide-binding</keyword>
<evidence type="ECO:0000259" key="11">
    <source>
        <dbReference type="Pfam" id="PF01467"/>
    </source>
</evidence>
<name>A0A1H9RF77_9BACI</name>
<comment type="function">
    <text evidence="1 10">Catalyzes the reversible adenylation of nicotinate mononucleotide (NaMN) to nicotinic acid adenine dinucleotide (NaAD).</text>
</comment>
<feature type="domain" description="Cytidyltransferase-like" evidence="11">
    <location>
        <begin position="6"/>
        <end position="164"/>
    </location>
</feature>
<keyword evidence="8 10" id="KW-0520">NAD</keyword>